<keyword evidence="18" id="KW-1185">Reference proteome</keyword>
<keyword evidence="6" id="KW-0812">Transmembrane</keyword>
<keyword evidence="4" id="KW-1003">Cell membrane</keyword>
<evidence type="ECO:0000256" key="15">
    <source>
        <dbReference type="SAM" id="SignalP"/>
    </source>
</evidence>
<evidence type="ECO:0000313" key="18">
    <source>
        <dbReference type="Proteomes" id="UP001162483"/>
    </source>
</evidence>
<feature type="chain" id="PRO_5045515139" description="Ig-like domain-containing protein" evidence="15">
    <location>
        <begin position="23"/>
        <end position="99"/>
    </location>
</feature>
<evidence type="ECO:0000256" key="5">
    <source>
        <dbReference type="ARBA" id="ARBA00022553"/>
    </source>
</evidence>
<evidence type="ECO:0000256" key="9">
    <source>
        <dbReference type="ARBA" id="ARBA00022949"/>
    </source>
</evidence>
<comment type="subcellular location">
    <subcellularLocation>
        <location evidence="2">Cell junction</location>
        <location evidence="2">Tight junction</location>
    </subcellularLocation>
    <subcellularLocation>
        <location evidence="1">Cell membrane</location>
        <topology evidence="1">Single-pass type I membrane protein</topology>
    </subcellularLocation>
</comment>
<dbReference type="Pfam" id="PF13927">
    <property type="entry name" value="Ig_3"/>
    <property type="match status" value="1"/>
</dbReference>
<dbReference type="SUPFAM" id="SSF48726">
    <property type="entry name" value="Immunoglobulin"/>
    <property type="match status" value="1"/>
</dbReference>
<dbReference type="InterPro" id="IPR042456">
    <property type="entry name" value="F11R"/>
</dbReference>
<evidence type="ECO:0000259" key="16">
    <source>
        <dbReference type="PROSITE" id="PS50835"/>
    </source>
</evidence>
<dbReference type="InterPro" id="IPR013783">
    <property type="entry name" value="Ig-like_fold"/>
</dbReference>
<dbReference type="PANTHER" id="PTHR45113">
    <property type="entry name" value="JUNCTIONAL ADHESION MOLECULE A"/>
    <property type="match status" value="1"/>
</dbReference>
<keyword evidence="9" id="KW-0965">Cell junction</keyword>
<evidence type="ECO:0000313" key="17">
    <source>
        <dbReference type="EMBL" id="CAI9611590.1"/>
    </source>
</evidence>
<keyword evidence="13" id="KW-0325">Glycoprotein</keyword>
<dbReference type="InterPro" id="IPR036179">
    <property type="entry name" value="Ig-like_dom_sf"/>
</dbReference>
<keyword evidence="14" id="KW-0393">Immunoglobulin domain</keyword>
<comment type="caution">
    <text evidence="17">The sequence shown here is derived from an EMBL/GenBank/DDBJ whole genome shotgun (WGS) entry which is preliminary data.</text>
</comment>
<evidence type="ECO:0000256" key="1">
    <source>
        <dbReference type="ARBA" id="ARBA00004251"/>
    </source>
</evidence>
<evidence type="ECO:0000256" key="11">
    <source>
        <dbReference type="ARBA" id="ARBA00023136"/>
    </source>
</evidence>
<dbReference type="EMBL" id="CATNWA010019150">
    <property type="protein sequence ID" value="CAI9611590.1"/>
    <property type="molecule type" value="Genomic_DNA"/>
</dbReference>
<organism evidence="17 18">
    <name type="scientific">Staurois parvus</name>
    <dbReference type="NCBI Taxonomy" id="386267"/>
    <lineage>
        <taxon>Eukaryota</taxon>
        <taxon>Metazoa</taxon>
        <taxon>Chordata</taxon>
        <taxon>Craniata</taxon>
        <taxon>Vertebrata</taxon>
        <taxon>Euteleostomi</taxon>
        <taxon>Amphibia</taxon>
        <taxon>Batrachia</taxon>
        <taxon>Anura</taxon>
        <taxon>Neobatrachia</taxon>
        <taxon>Ranoidea</taxon>
        <taxon>Ranidae</taxon>
        <taxon>Staurois</taxon>
    </lineage>
</organism>
<dbReference type="Proteomes" id="UP001162483">
    <property type="component" value="Unassembled WGS sequence"/>
</dbReference>
<evidence type="ECO:0000256" key="6">
    <source>
        <dbReference type="ARBA" id="ARBA00022692"/>
    </source>
</evidence>
<dbReference type="InterPro" id="IPR007110">
    <property type="entry name" value="Ig-like_dom"/>
</dbReference>
<protein>
    <recommendedName>
        <fullName evidence="16">Ig-like domain-containing protein</fullName>
    </recommendedName>
</protein>
<keyword evidence="5" id="KW-0597">Phosphoprotein</keyword>
<keyword evidence="3" id="KW-0796">Tight junction</keyword>
<dbReference type="PANTHER" id="PTHR45113:SF1">
    <property type="entry name" value="JUNCTIONAL ADHESION MOLECULE A"/>
    <property type="match status" value="1"/>
</dbReference>
<accession>A0ABN9GQ59</accession>
<evidence type="ECO:0000256" key="8">
    <source>
        <dbReference type="ARBA" id="ARBA00022737"/>
    </source>
</evidence>
<feature type="domain" description="Ig-like" evidence="16">
    <location>
        <begin position="17"/>
        <end position="99"/>
    </location>
</feature>
<keyword evidence="12" id="KW-1015">Disulfide bond</keyword>
<dbReference type="Gene3D" id="2.60.40.10">
    <property type="entry name" value="Immunoglobulins"/>
    <property type="match status" value="1"/>
</dbReference>
<reference evidence="17" key="1">
    <citation type="submission" date="2023-05" db="EMBL/GenBank/DDBJ databases">
        <authorList>
            <person name="Stuckert A."/>
        </authorList>
    </citation>
    <scope>NUCLEOTIDE SEQUENCE</scope>
</reference>
<sequence length="99" mass="11061">MAAGSGVWRAVLVLSLGTAVLSFETISLKEGANAEFRCNYPSNYQNPRVEWKFSSGTDTTLVYYDKDLTAPYKNRASFFQQGLRLNSVTRKDSGDYSCE</sequence>
<keyword evidence="11" id="KW-0472">Membrane</keyword>
<feature type="non-terminal residue" evidence="17">
    <location>
        <position position="99"/>
    </location>
</feature>
<name>A0ABN9GQ59_9NEOB</name>
<gene>
    <name evidence="17" type="ORF">SPARVUS_LOCUS14580352</name>
</gene>
<evidence type="ECO:0000256" key="14">
    <source>
        <dbReference type="ARBA" id="ARBA00023319"/>
    </source>
</evidence>
<evidence type="ECO:0000256" key="12">
    <source>
        <dbReference type="ARBA" id="ARBA00023157"/>
    </source>
</evidence>
<keyword evidence="8" id="KW-0677">Repeat</keyword>
<dbReference type="PROSITE" id="PS50835">
    <property type="entry name" value="IG_LIKE"/>
    <property type="match status" value="1"/>
</dbReference>
<evidence type="ECO:0000256" key="7">
    <source>
        <dbReference type="ARBA" id="ARBA00022729"/>
    </source>
</evidence>
<evidence type="ECO:0000256" key="13">
    <source>
        <dbReference type="ARBA" id="ARBA00023180"/>
    </source>
</evidence>
<evidence type="ECO:0000256" key="3">
    <source>
        <dbReference type="ARBA" id="ARBA00022427"/>
    </source>
</evidence>
<evidence type="ECO:0000256" key="4">
    <source>
        <dbReference type="ARBA" id="ARBA00022475"/>
    </source>
</evidence>
<keyword evidence="7 15" id="KW-0732">Signal</keyword>
<evidence type="ECO:0000256" key="2">
    <source>
        <dbReference type="ARBA" id="ARBA00004435"/>
    </source>
</evidence>
<proteinExistence type="predicted"/>
<feature type="signal peptide" evidence="15">
    <location>
        <begin position="1"/>
        <end position="22"/>
    </location>
</feature>
<keyword evidence="10" id="KW-1133">Transmembrane helix</keyword>
<evidence type="ECO:0000256" key="10">
    <source>
        <dbReference type="ARBA" id="ARBA00022989"/>
    </source>
</evidence>